<proteinExistence type="predicted"/>
<keyword evidence="3" id="KW-1185">Reference proteome</keyword>
<dbReference type="EMBL" id="CM032188">
    <property type="protein sequence ID" value="KAG7088511.1"/>
    <property type="molecule type" value="Genomic_DNA"/>
</dbReference>
<evidence type="ECO:0000313" key="2">
    <source>
        <dbReference type="EMBL" id="KAG7088511.1"/>
    </source>
</evidence>
<gene>
    <name evidence="2" type="ORF">E1B28_012495</name>
</gene>
<dbReference type="Proteomes" id="UP001049176">
    <property type="component" value="Chromosome 8"/>
</dbReference>
<feature type="chain" id="PRO_5040245260" evidence="1">
    <location>
        <begin position="20"/>
        <end position="54"/>
    </location>
</feature>
<accession>A0A9P7RRL2</accession>
<dbReference type="RefSeq" id="XP_043004982.1">
    <property type="nucleotide sequence ID" value="XM_043157615.1"/>
</dbReference>
<protein>
    <submittedName>
        <fullName evidence="2">Uncharacterized protein</fullName>
    </submittedName>
</protein>
<comment type="caution">
    <text evidence="2">The sequence shown here is derived from an EMBL/GenBank/DDBJ whole genome shotgun (WGS) entry which is preliminary data.</text>
</comment>
<keyword evidence="1" id="KW-0732">Signal</keyword>
<sequence>MAITLIILGFAFQLPLTAGSTATLTGRAPTIAVGVPSDTGFNSGTHHRKPSNLH</sequence>
<dbReference type="GeneID" id="66081570"/>
<evidence type="ECO:0000313" key="3">
    <source>
        <dbReference type="Proteomes" id="UP001049176"/>
    </source>
</evidence>
<dbReference type="AlphaFoldDB" id="A0A9P7RRL2"/>
<dbReference type="KEGG" id="more:E1B28_012495"/>
<name>A0A9P7RRL2_9AGAR</name>
<evidence type="ECO:0000256" key="1">
    <source>
        <dbReference type="SAM" id="SignalP"/>
    </source>
</evidence>
<reference evidence="2" key="1">
    <citation type="journal article" date="2021" name="Genome Biol. Evol.">
        <title>The assembled and annotated genome of the fairy-ring fungus Marasmius oreades.</title>
        <authorList>
            <person name="Hiltunen M."/>
            <person name="Ament-Velasquez S.L."/>
            <person name="Johannesson H."/>
        </authorList>
    </citation>
    <scope>NUCLEOTIDE SEQUENCE</scope>
    <source>
        <strain evidence="2">03SP1</strain>
    </source>
</reference>
<feature type="signal peptide" evidence="1">
    <location>
        <begin position="1"/>
        <end position="19"/>
    </location>
</feature>
<organism evidence="2 3">
    <name type="scientific">Marasmius oreades</name>
    <name type="common">fairy-ring Marasmius</name>
    <dbReference type="NCBI Taxonomy" id="181124"/>
    <lineage>
        <taxon>Eukaryota</taxon>
        <taxon>Fungi</taxon>
        <taxon>Dikarya</taxon>
        <taxon>Basidiomycota</taxon>
        <taxon>Agaricomycotina</taxon>
        <taxon>Agaricomycetes</taxon>
        <taxon>Agaricomycetidae</taxon>
        <taxon>Agaricales</taxon>
        <taxon>Marasmiineae</taxon>
        <taxon>Marasmiaceae</taxon>
        <taxon>Marasmius</taxon>
    </lineage>
</organism>